<sequence length="118" mass="13398">MATNSEYPQVPAVEEDDRDEEQSPVKLSTLPGAKTSDFYTVKNIPERFNNPDWFEGYNTQAEHPFFSTSSSSYGSKSPSVHTVPTQFHGRSQKFTKNLGKFGMYRNHSLNTDLDRSKV</sequence>
<comment type="similarity">
    <text evidence="6">Belongs to the PIERCE1 family.</text>
</comment>
<evidence type="ECO:0000256" key="2">
    <source>
        <dbReference type="ARBA" id="ARBA00004245"/>
    </source>
</evidence>
<dbReference type="AlphaFoldDB" id="A0AA35RRS6"/>
<evidence type="ECO:0000256" key="1">
    <source>
        <dbReference type="ARBA" id="ARBA00004138"/>
    </source>
</evidence>
<evidence type="ECO:0000313" key="8">
    <source>
        <dbReference type="EMBL" id="CAI8015137.1"/>
    </source>
</evidence>
<keyword evidence="5" id="KW-0966">Cell projection</keyword>
<evidence type="ECO:0000256" key="3">
    <source>
        <dbReference type="ARBA" id="ARBA00022490"/>
    </source>
</evidence>
<dbReference type="InterPro" id="IPR026507">
    <property type="entry name" value="PIRC1/2"/>
</dbReference>
<dbReference type="Pfam" id="PF14892">
    <property type="entry name" value="PIRC1_2"/>
    <property type="match status" value="1"/>
</dbReference>
<organism evidence="8 9">
    <name type="scientific">Geodia barretti</name>
    <name type="common">Barrett's horny sponge</name>
    <dbReference type="NCBI Taxonomy" id="519541"/>
    <lineage>
        <taxon>Eukaryota</taxon>
        <taxon>Metazoa</taxon>
        <taxon>Porifera</taxon>
        <taxon>Demospongiae</taxon>
        <taxon>Heteroscleromorpha</taxon>
        <taxon>Tetractinellida</taxon>
        <taxon>Astrophorina</taxon>
        <taxon>Geodiidae</taxon>
        <taxon>Geodia</taxon>
    </lineage>
</organism>
<reference evidence="8" key="1">
    <citation type="submission" date="2023-03" db="EMBL/GenBank/DDBJ databases">
        <authorList>
            <person name="Steffen K."/>
            <person name="Cardenas P."/>
        </authorList>
    </citation>
    <scope>NUCLEOTIDE SEQUENCE</scope>
</reference>
<keyword evidence="3" id="KW-0963">Cytoplasm</keyword>
<dbReference type="Proteomes" id="UP001174909">
    <property type="component" value="Unassembled WGS sequence"/>
</dbReference>
<evidence type="ECO:0000256" key="6">
    <source>
        <dbReference type="ARBA" id="ARBA00038014"/>
    </source>
</evidence>
<keyword evidence="4" id="KW-0206">Cytoskeleton</keyword>
<protein>
    <submittedName>
        <fullName evidence="8">UPF0691 protein C9orf116 homolog</fullName>
    </submittedName>
</protein>
<proteinExistence type="inferred from homology"/>
<feature type="region of interest" description="Disordered" evidence="7">
    <location>
        <begin position="1"/>
        <end position="32"/>
    </location>
</feature>
<evidence type="ECO:0000313" key="9">
    <source>
        <dbReference type="Proteomes" id="UP001174909"/>
    </source>
</evidence>
<evidence type="ECO:0000256" key="7">
    <source>
        <dbReference type="SAM" id="MobiDB-lite"/>
    </source>
</evidence>
<dbReference type="PANTHER" id="PTHR20899:SF1">
    <property type="entry name" value="PIERCER OF MICROTUBULE WALL 1 PROTEIN"/>
    <property type="match status" value="1"/>
</dbReference>
<comment type="subcellular location">
    <subcellularLocation>
        <location evidence="1">Cell projection</location>
        <location evidence="1">Cilium</location>
    </subcellularLocation>
    <subcellularLocation>
        <location evidence="2">Cytoplasm</location>
        <location evidence="2">Cytoskeleton</location>
    </subcellularLocation>
</comment>
<evidence type="ECO:0000256" key="4">
    <source>
        <dbReference type="ARBA" id="ARBA00023212"/>
    </source>
</evidence>
<feature type="compositionally biased region" description="Acidic residues" evidence="7">
    <location>
        <begin position="13"/>
        <end position="22"/>
    </location>
</feature>
<dbReference type="GO" id="GO:0035082">
    <property type="term" value="P:axoneme assembly"/>
    <property type="evidence" value="ECO:0007669"/>
    <property type="project" value="InterPro"/>
</dbReference>
<evidence type="ECO:0000256" key="5">
    <source>
        <dbReference type="ARBA" id="ARBA00023273"/>
    </source>
</evidence>
<name>A0AA35RRS6_GEOBA</name>
<keyword evidence="9" id="KW-1185">Reference proteome</keyword>
<comment type="caution">
    <text evidence="8">The sequence shown here is derived from an EMBL/GenBank/DDBJ whole genome shotgun (WGS) entry which is preliminary data.</text>
</comment>
<dbReference type="GO" id="GO:0005879">
    <property type="term" value="C:axonemal microtubule"/>
    <property type="evidence" value="ECO:0007669"/>
    <property type="project" value="InterPro"/>
</dbReference>
<dbReference type="EMBL" id="CASHTH010001424">
    <property type="protein sequence ID" value="CAI8015137.1"/>
    <property type="molecule type" value="Genomic_DNA"/>
</dbReference>
<accession>A0AA35RRS6</accession>
<dbReference type="PANTHER" id="PTHR20899">
    <property type="entry name" value="PIERCE HOMOLOG"/>
    <property type="match status" value="1"/>
</dbReference>
<gene>
    <name evidence="8" type="ORF">GBAR_LOCUS9423</name>
</gene>